<feature type="domain" description="Mab-21-like HhH/H2TH-like" evidence="3">
    <location>
        <begin position="304"/>
        <end position="368"/>
    </location>
</feature>
<evidence type="ECO:0000313" key="5">
    <source>
        <dbReference type="Proteomes" id="UP001195483"/>
    </source>
</evidence>
<evidence type="ECO:0000256" key="2">
    <source>
        <dbReference type="SAM" id="MobiDB-lite"/>
    </source>
</evidence>
<feature type="repeat" description="TPR" evidence="1">
    <location>
        <begin position="684"/>
        <end position="717"/>
    </location>
</feature>
<dbReference type="PANTHER" id="PTHR10656">
    <property type="entry name" value="CELL FATE DETERMINING PROTEIN MAB21-RELATED"/>
    <property type="match status" value="1"/>
</dbReference>
<evidence type="ECO:0000313" key="4">
    <source>
        <dbReference type="EMBL" id="KAK3580607.1"/>
    </source>
</evidence>
<dbReference type="Gene3D" id="1.25.40.10">
    <property type="entry name" value="Tetratricopeptide repeat domain"/>
    <property type="match status" value="2"/>
</dbReference>
<reference evidence="4" key="3">
    <citation type="submission" date="2023-05" db="EMBL/GenBank/DDBJ databases">
        <authorList>
            <person name="Smith C.H."/>
        </authorList>
    </citation>
    <scope>NUCLEOTIDE SEQUENCE</scope>
    <source>
        <strain evidence="4">CHS0354</strain>
        <tissue evidence="4">Mantle</tissue>
    </source>
</reference>
<sequence length="758" mass="87342">MASDKKPTSLIGIDKVSNIPYLHMSFVFHSFVPMRYVRRQCPFDDPTFTGNNAEGYKLPQMFRLDENGSLQWKKMANDEVYCMMVAQEVVGPPEAKSLQDYSCIADRDHTTPGFTRLKMIQQIRQAKSAPAPHLTREKSTMMLNKEVSSRGNSSKHYVQKHSRQASKDEEDESEHLSKLTRRAMSSRVSNAKKISSKPRISDDVHYALALKCPFWPDEAKEWKTRNRPSGWPGKRVEIKVVTTNCHVTPGADLESEEPDIEWTFTFFEAERILSKEAISSAHRQCFIVFCLLCLDLLETGPLLYIHMKYVFYFLCEDLESSIWRNNPGHAVMLLLEKLLQFIQQKNLPDYFISQRNTIKHWDKEDFTRTEHILTTVRKNPIESLLGFSDIFVIYDVFPFSGHVRQIFKPLLEDVQAFVKHQDVGKSVKACMQVVDELCNSFYLDFGFDDFVDHMMEVSYYIPAMINYGILAFEEFIEHFIKPLLGDSEADTQLQNLPLHLCQKNIALSDLIPATEIWRPIRMCVLLISKFASDKKGSDFYDHLGCMYHAASTTYEEHRNEALEKAEEAFKEAVKREDCGIGTYVDYGRFLCMTGHHEQSIRLLKRVIKKEGKKPTSTNYYGKMEASVTEDFIKKEIEENDGMEVFSAAYAFYLLVECHLAQQKQEELTQTLQQFAEMCTTSRDPKSHSLLGYCLIKVKRYSGAIEEFKKTLALDPNDKVAHYAVNFCRKMEKGEGGAESSNGEDHKLHRQGAQLNMKN</sequence>
<keyword evidence="5" id="KW-1185">Reference proteome</keyword>
<evidence type="ECO:0000256" key="1">
    <source>
        <dbReference type="PROSITE-ProRule" id="PRU00339"/>
    </source>
</evidence>
<dbReference type="PROSITE" id="PS50005">
    <property type="entry name" value="TPR"/>
    <property type="match status" value="1"/>
</dbReference>
<dbReference type="EMBL" id="JAEAOA010000217">
    <property type="protein sequence ID" value="KAK3580607.1"/>
    <property type="molecule type" value="Genomic_DNA"/>
</dbReference>
<dbReference type="InterPro" id="IPR011990">
    <property type="entry name" value="TPR-like_helical_dom_sf"/>
</dbReference>
<feature type="region of interest" description="Disordered" evidence="2">
    <location>
        <begin position="145"/>
        <end position="194"/>
    </location>
</feature>
<dbReference type="SMART" id="SM00028">
    <property type="entry name" value="TPR"/>
    <property type="match status" value="1"/>
</dbReference>
<dbReference type="Gene3D" id="1.10.1410.40">
    <property type="match status" value="1"/>
</dbReference>
<name>A0AAE0VKW8_9BIVA</name>
<dbReference type="AlphaFoldDB" id="A0AAE0VKW8"/>
<dbReference type="InterPro" id="IPR046906">
    <property type="entry name" value="Mab-21_HhH/H2TH-like"/>
</dbReference>
<dbReference type="InterPro" id="IPR024810">
    <property type="entry name" value="MAB21L/cGLR"/>
</dbReference>
<dbReference type="Pfam" id="PF20266">
    <property type="entry name" value="Mab-21_C"/>
    <property type="match status" value="1"/>
</dbReference>
<keyword evidence="1" id="KW-0802">TPR repeat</keyword>
<accession>A0AAE0VKW8</accession>
<dbReference type="InterPro" id="IPR019734">
    <property type="entry name" value="TPR_rpt"/>
</dbReference>
<feature type="region of interest" description="Disordered" evidence="2">
    <location>
        <begin position="734"/>
        <end position="758"/>
    </location>
</feature>
<gene>
    <name evidence="4" type="ORF">CHS0354_002707</name>
</gene>
<dbReference type="SMART" id="SM01265">
    <property type="entry name" value="Mab-21"/>
    <property type="match status" value="1"/>
</dbReference>
<evidence type="ECO:0000259" key="3">
    <source>
        <dbReference type="Pfam" id="PF20266"/>
    </source>
</evidence>
<organism evidence="4 5">
    <name type="scientific">Potamilus streckersoni</name>
    <dbReference type="NCBI Taxonomy" id="2493646"/>
    <lineage>
        <taxon>Eukaryota</taxon>
        <taxon>Metazoa</taxon>
        <taxon>Spiralia</taxon>
        <taxon>Lophotrochozoa</taxon>
        <taxon>Mollusca</taxon>
        <taxon>Bivalvia</taxon>
        <taxon>Autobranchia</taxon>
        <taxon>Heteroconchia</taxon>
        <taxon>Palaeoheterodonta</taxon>
        <taxon>Unionida</taxon>
        <taxon>Unionoidea</taxon>
        <taxon>Unionidae</taxon>
        <taxon>Ambleminae</taxon>
        <taxon>Lampsilini</taxon>
        <taxon>Potamilus</taxon>
    </lineage>
</organism>
<dbReference type="SUPFAM" id="SSF48452">
    <property type="entry name" value="TPR-like"/>
    <property type="match status" value="1"/>
</dbReference>
<reference evidence="4" key="2">
    <citation type="journal article" date="2021" name="Genome Biol. Evol.">
        <title>Developing a high-quality reference genome for a parasitic bivalve with doubly uniparental inheritance (Bivalvia: Unionida).</title>
        <authorList>
            <person name="Smith C.H."/>
        </authorList>
    </citation>
    <scope>NUCLEOTIDE SEQUENCE</scope>
    <source>
        <strain evidence="4">CHS0354</strain>
        <tissue evidence="4">Mantle</tissue>
    </source>
</reference>
<comment type="caution">
    <text evidence="4">The sequence shown here is derived from an EMBL/GenBank/DDBJ whole genome shotgun (WGS) entry which is preliminary data.</text>
</comment>
<proteinExistence type="predicted"/>
<reference evidence="4" key="1">
    <citation type="journal article" date="2021" name="Genome Biol. Evol.">
        <title>A High-Quality Reference Genome for a Parasitic Bivalve with Doubly Uniparental Inheritance (Bivalvia: Unionida).</title>
        <authorList>
            <person name="Smith C.H."/>
        </authorList>
    </citation>
    <scope>NUCLEOTIDE SEQUENCE</scope>
    <source>
        <strain evidence="4">CHS0354</strain>
    </source>
</reference>
<dbReference type="PANTHER" id="PTHR10656:SF69">
    <property type="entry name" value="MAB-21-LIKE HHH_H2TH-LIKE DOMAIN-CONTAINING PROTEIN"/>
    <property type="match status" value="1"/>
</dbReference>
<dbReference type="Proteomes" id="UP001195483">
    <property type="component" value="Unassembled WGS sequence"/>
</dbReference>
<protein>
    <recommendedName>
        <fullName evidence="3">Mab-21-like HhH/H2TH-like domain-containing protein</fullName>
    </recommendedName>
</protein>